<dbReference type="EMBL" id="KI392812">
    <property type="protein sequence ID" value="ERN10663.1"/>
    <property type="molecule type" value="Genomic_DNA"/>
</dbReference>
<feature type="region of interest" description="Disordered" evidence="1">
    <location>
        <begin position="36"/>
        <end position="94"/>
    </location>
</feature>
<reference evidence="3" key="1">
    <citation type="journal article" date="2013" name="Science">
        <title>The Amborella genome and the evolution of flowering plants.</title>
        <authorList>
            <consortium name="Amborella Genome Project"/>
        </authorList>
    </citation>
    <scope>NUCLEOTIDE SEQUENCE [LARGE SCALE GENOMIC DNA]</scope>
</reference>
<dbReference type="Proteomes" id="UP000017836">
    <property type="component" value="Unassembled WGS sequence"/>
</dbReference>
<feature type="compositionally biased region" description="Basic residues" evidence="1">
    <location>
        <begin position="40"/>
        <end position="49"/>
    </location>
</feature>
<gene>
    <name evidence="2" type="ORF">AMTR_s00028p00229290</name>
</gene>
<dbReference type="AlphaFoldDB" id="W1PRL5"/>
<feature type="compositionally biased region" description="Basic and acidic residues" evidence="1">
    <location>
        <begin position="81"/>
        <end position="94"/>
    </location>
</feature>
<evidence type="ECO:0000313" key="2">
    <source>
        <dbReference type="EMBL" id="ERN10663.1"/>
    </source>
</evidence>
<sequence length="94" mass="10179">MIMVGLALRGEDAGAKGRRGGTTMIMVGLALRGEDEATKGRRGGGRRGIWRGVEVPPSGSEGEGRREGRDKPCVTGTRPEAAMREREVEELRWT</sequence>
<keyword evidence="3" id="KW-1185">Reference proteome</keyword>
<dbReference type="HOGENOM" id="CLU_2389133_0_0_1"/>
<name>W1PRL5_AMBTC</name>
<dbReference type="Gramene" id="ERN10663">
    <property type="protein sequence ID" value="ERN10663"/>
    <property type="gene ID" value="AMTR_s00028p00229290"/>
</dbReference>
<evidence type="ECO:0000313" key="3">
    <source>
        <dbReference type="Proteomes" id="UP000017836"/>
    </source>
</evidence>
<protein>
    <submittedName>
        <fullName evidence="2">Uncharacterized protein</fullName>
    </submittedName>
</protein>
<accession>W1PRL5</accession>
<feature type="compositionally biased region" description="Basic and acidic residues" evidence="1">
    <location>
        <begin position="62"/>
        <end position="72"/>
    </location>
</feature>
<proteinExistence type="predicted"/>
<evidence type="ECO:0000256" key="1">
    <source>
        <dbReference type="SAM" id="MobiDB-lite"/>
    </source>
</evidence>
<organism evidence="2 3">
    <name type="scientific">Amborella trichopoda</name>
    <dbReference type="NCBI Taxonomy" id="13333"/>
    <lineage>
        <taxon>Eukaryota</taxon>
        <taxon>Viridiplantae</taxon>
        <taxon>Streptophyta</taxon>
        <taxon>Embryophyta</taxon>
        <taxon>Tracheophyta</taxon>
        <taxon>Spermatophyta</taxon>
        <taxon>Magnoliopsida</taxon>
        <taxon>Amborellales</taxon>
        <taxon>Amborellaceae</taxon>
        <taxon>Amborella</taxon>
    </lineage>
</organism>